<dbReference type="Pfam" id="PF02602">
    <property type="entry name" value="HEM4"/>
    <property type="match status" value="1"/>
</dbReference>
<dbReference type="InterPro" id="IPR036108">
    <property type="entry name" value="4pyrrol_syn_uPrphyn_synt_sf"/>
</dbReference>
<evidence type="ECO:0000256" key="2">
    <source>
        <dbReference type="ARBA" id="ARBA00008133"/>
    </source>
</evidence>
<evidence type="ECO:0000256" key="1">
    <source>
        <dbReference type="ARBA" id="ARBA00004772"/>
    </source>
</evidence>
<name>A0ABS5XT94_9MICO</name>
<evidence type="ECO:0000256" key="5">
    <source>
        <dbReference type="ARBA" id="ARBA00023244"/>
    </source>
</evidence>
<feature type="region of interest" description="Disordered" evidence="10">
    <location>
        <begin position="255"/>
        <end position="276"/>
    </location>
</feature>
<evidence type="ECO:0000256" key="7">
    <source>
        <dbReference type="ARBA" id="ARBA00040167"/>
    </source>
</evidence>
<dbReference type="EC" id="4.2.1.75" evidence="3 9"/>
<dbReference type="CDD" id="cd06578">
    <property type="entry name" value="HemD"/>
    <property type="match status" value="1"/>
</dbReference>
<keyword evidence="5 9" id="KW-0627">Porphyrin biosynthesis</keyword>
<dbReference type="InterPro" id="IPR003754">
    <property type="entry name" value="4pyrrol_synth_uPrphyn_synth"/>
</dbReference>
<protein>
    <recommendedName>
        <fullName evidence="7 9">Uroporphyrinogen-III synthase</fullName>
        <ecNumber evidence="3 9">4.2.1.75</ecNumber>
    </recommendedName>
</protein>
<comment type="caution">
    <text evidence="12">The sequence shown here is derived from an EMBL/GenBank/DDBJ whole genome shotgun (WGS) entry which is preliminary data.</text>
</comment>
<comment type="function">
    <text evidence="6 9">Catalyzes cyclization of the linear tetrapyrrole, hydroxymethylbilane, to the macrocyclic uroporphyrinogen III.</text>
</comment>
<evidence type="ECO:0000256" key="8">
    <source>
        <dbReference type="ARBA" id="ARBA00048617"/>
    </source>
</evidence>
<organism evidence="12 13">
    <name type="scientific">Microbacterium flavum</name>
    <dbReference type="NCBI Taxonomy" id="415216"/>
    <lineage>
        <taxon>Bacteria</taxon>
        <taxon>Bacillati</taxon>
        <taxon>Actinomycetota</taxon>
        <taxon>Actinomycetes</taxon>
        <taxon>Micrococcales</taxon>
        <taxon>Microbacteriaceae</taxon>
        <taxon>Microbacterium</taxon>
    </lineage>
</organism>
<comment type="catalytic activity">
    <reaction evidence="8 9">
        <text>hydroxymethylbilane = uroporphyrinogen III + H2O</text>
        <dbReference type="Rhea" id="RHEA:18965"/>
        <dbReference type="ChEBI" id="CHEBI:15377"/>
        <dbReference type="ChEBI" id="CHEBI:57308"/>
        <dbReference type="ChEBI" id="CHEBI:57845"/>
        <dbReference type="EC" id="4.2.1.75"/>
    </reaction>
</comment>
<evidence type="ECO:0000256" key="6">
    <source>
        <dbReference type="ARBA" id="ARBA00037589"/>
    </source>
</evidence>
<dbReference type="EMBL" id="JAFLHG010000003">
    <property type="protein sequence ID" value="MBT8797181.1"/>
    <property type="molecule type" value="Genomic_DNA"/>
</dbReference>
<comment type="pathway">
    <text evidence="1 9">Porphyrin-containing compound metabolism; protoporphyrin-IX biosynthesis; coproporphyrinogen-III from 5-aminolevulinate: step 3/4.</text>
</comment>
<sequence length="276" mass="28435">MTGGLRGARVLVPRGGAWGARVGEAIARRGGEPIIAPLIVSAPPRDGDARDRAFAALASGSYGWLFVTSAASVEQLVAHGVAVPPQTRIAAVGPATARAVEQAGFPVTFVPEGESSAKALARQWCAAHAPAEAGRSLVVRSDLASATVSDELQLRGFGVDVCISYRTIGVDLAPDVVAGLRTPDRGAGAVDLVLLTSLSVARELRRQVGALPERVRVASIGPGTTRDAERLGFAVAHTAGTQSIDALVAELDDAAAVSSTPTSHSHRPRSHREDTP</sequence>
<dbReference type="PANTHER" id="PTHR38042">
    <property type="entry name" value="UROPORPHYRINOGEN-III SYNTHASE, CHLOROPLASTIC"/>
    <property type="match status" value="1"/>
</dbReference>
<evidence type="ECO:0000313" key="12">
    <source>
        <dbReference type="EMBL" id="MBT8797181.1"/>
    </source>
</evidence>
<dbReference type="Gene3D" id="3.40.50.10090">
    <property type="match status" value="2"/>
</dbReference>
<comment type="similarity">
    <text evidence="2 9">Belongs to the uroporphyrinogen-III synthase family.</text>
</comment>
<evidence type="ECO:0000256" key="3">
    <source>
        <dbReference type="ARBA" id="ARBA00013109"/>
    </source>
</evidence>
<gene>
    <name evidence="12" type="ORF">J0P97_03715</name>
</gene>
<feature type="domain" description="Tetrapyrrole biosynthesis uroporphyrinogen III synthase" evidence="11">
    <location>
        <begin position="24"/>
        <end position="249"/>
    </location>
</feature>
<dbReference type="SUPFAM" id="SSF69618">
    <property type="entry name" value="HemD-like"/>
    <property type="match status" value="1"/>
</dbReference>
<dbReference type="RefSeq" id="WP_215486444.1">
    <property type="nucleotide sequence ID" value="NZ_BAAAPJ010000003.1"/>
</dbReference>
<dbReference type="InterPro" id="IPR039793">
    <property type="entry name" value="UROS/Hem4"/>
</dbReference>
<reference evidence="12 13" key="1">
    <citation type="submission" date="2021-03" db="EMBL/GenBank/DDBJ databases">
        <title>Microbacterium pauli sp. nov., isolated from microfiltered milk.</title>
        <authorList>
            <person name="Bellassi P."/>
            <person name="Fontana A."/>
            <person name="Callegari M.L."/>
            <person name="Lorenzo M."/>
            <person name="Cappa F."/>
        </authorList>
    </citation>
    <scope>NUCLEOTIDE SEQUENCE [LARGE SCALE GENOMIC DNA]</scope>
    <source>
        <strain evidence="12 13">DSM 18909</strain>
    </source>
</reference>
<proteinExistence type="inferred from homology"/>
<evidence type="ECO:0000256" key="9">
    <source>
        <dbReference type="RuleBase" id="RU366031"/>
    </source>
</evidence>
<keyword evidence="4 9" id="KW-0456">Lyase</keyword>
<dbReference type="PANTHER" id="PTHR38042:SF1">
    <property type="entry name" value="UROPORPHYRINOGEN-III SYNTHASE, CHLOROPLASTIC"/>
    <property type="match status" value="1"/>
</dbReference>
<evidence type="ECO:0000313" key="13">
    <source>
        <dbReference type="Proteomes" id="UP000740605"/>
    </source>
</evidence>
<keyword evidence="13" id="KW-1185">Reference proteome</keyword>
<evidence type="ECO:0000259" key="11">
    <source>
        <dbReference type="Pfam" id="PF02602"/>
    </source>
</evidence>
<accession>A0ABS5XT94</accession>
<dbReference type="Proteomes" id="UP000740605">
    <property type="component" value="Unassembled WGS sequence"/>
</dbReference>
<evidence type="ECO:0000256" key="10">
    <source>
        <dbReference type="SAM" id="MobiDB-lite"/>
    </source>
</evidence>
<evidence type="ECO:0000256" key="4">
    <source>
        <dbReference type="ARBA" id="ARBA00023239"/>
    </source>
</evidence>